<name>A0A1H4E2U9_9RHOB</name>
<dbReference type="RefSeq" id="WP_139284093.1">
    <property type="nucleotide sequence ID" value="NZ_FNQM01000012.1"/>
</dbReference>
<dbReference type="Gene3D" id="1.10.275.10">
    <property type="entry name" value="Fumarase/aspartase (N-terminal domain)"/>
    <property type="match status" value="1"/>
</dbReference>
<proteinExistence type="predicted"/>
<reference evidence="1 2" key="1">
    <citation type="submission" date="2016-10" db="EMBL/GenBank/DDBJ databases">
        <authorList>
            <person name="de Groot N.N."/>
        </authorList>
    </citation>
    <scope>NUCLEOTIDE SEQUENCE [LARGE SCALE GENOMIC DNA]</scope>
    <source>
        <strain evidence="1 2">DSM 15345</strain>
    </source>
</reference>
<dbReference type="STRING" id="89524.SAMN05444370_11217"/>
<dbReference type="SUPFAM" id="SSF48557">
    <property type="entry name" value="L-aspartase-like"/>
    <property type="match status" value="1"/>
</dbReference>
<organism evidence="1 2">
    <name type="scientific">Rubrimonas cliftonensis</name>
    <dbReference type="NCBI Taxonomy" id="89524"/>
    <lineage>
        <taxon>Bacteria</taxon>
        <taxon>Pseudomonadati</taxon>
        <taxon>Pseudomonadota</taxon>
        <taxon>Alphaproteobacteria</taxon>
        <taxon>Rhodobacterales</taxon>
        <taxon>Paracoccaceae</taxon>
        <taxon>Rubrimonas</taxon>
    </lineage>
</organism>
<evidence type="ECO:0000313" key="1">
    <source>
        <dbReference type="EMBL" id="SEA79345.1"/>
    </source>
</evidence>
<keyword evidence="2" id="KW-1185">Reference proteome</keyword>
<dbReference type="InterPro" id="IPR024083">
    <property type="entry name" value="Fumarase/histidase_N"/>
</dbReference>
<keyword evidence="1" id="KW-0456">Lyase</keyword>
<gene>
    <name evidence="1" type="ORF">SAMN05444370_11217</name>
</gene>
<dbReference type="InterPro" id="IPR001106">
    <property type="entry name" value="Aromatic_Lyase"/>
</dbReference>
<dbReference type="AlphaFoldDB" id="A0A1H4E2U9"/>
<dbReference type="InterPro" id="IPR008948">
    <property type="entry name" value="L-Aspartase-like"/>
</dbReference>
<dbReference type="Pfam" id="PF00221">
    <property type="entry name" value="Lyase_aromatic"/>
    <property type="match status" value="1"/>
</dbReference>
<dbReference type="OrthoDB" id="9806955at2"/>
<evidence type="ECO:0000313" key="2">
    <source>
        <dbReference type="Proteomes" id="UP000198703"/>
    </source>
</evidence>
<sequence>MSPTPRLSALLAMARDGEDRLGVAALAARQEAAFRAFDAYLAAPGRRVYGANTLPGHRDGEPIAPEAADAYAQAFLAAHAIGGPPWFDAPTARAIGLAKLWSLDAGGAPLSGAVTRRVAEATLDPAFNPLAPRRASYSSGDVIPAAHWARAALAHGRAPAPALAPVEAMTLVNGTFVAVGAAAALAPALGAFWRLFALLAAETALASGVSRGAFSARLFPPDPALAALLDAMARDLPEAERARQAPVSARTLPQQTACLFAAARDWLAEIDGALGQPACNPLFFADEGRHVANGGFLAPGLTVRSGALIEALLMVAWGAAQAAQHAGGDAPPGHGPDAGPGLIQWPKHAQARLERLRHRAGMRAFASGASTSHGVEDLWCHALTTLETLEEALSETRAIALIALHQLVWARREAGGRIGALAGAFFGAAGAQGDAAEALERLARLVEARADPGPFAI</sequence>
<dbReference type="GO" id="GO:0016841">
    <property type="term" value="F:ammonia-lyase activity"/>
    <property type="evidence" value="ECO:0007669"/>
    <property type="project" value="UniProtKB-ARBA"/>
</dbReference>
<dbReference type="Proteomes" id="UP000198703">
    <property type="component" value="Unassembled WGS sequence"/>
</dbReference>
<accession>A0A1H4E2U9</accession>
<dbReference type="EMBL" id="FNQM01000012">
    <property type="protein sequence ID" value="SEA79345.1"/>
    <property type="molecule type" value="Genomic_DNA"/>
</dbReference>
<dbReference type="Gene3D" id="1.20.200.10">
    <property type="entry name" value="Fumarase/aspartase (Central domain)"/>
    <property type="match status" value="1"/>
</dbReference>
<protein>
    <submittedName>
        <fullName evidence="1">Histidine ammonia-lyase</fullName>
    </submittedName>
</protein>